<keyword evidence="1" id="KW-0611">Plant defense</keyword>
<dbReference type="InterPro" id="IPR050905">
    <property type="entry name" value="Plant_NBS-LRR"/>
</dbReference>
<dbReference type="EMBL" id="BKCJ010538304">
    <property type="protein sequence ID" value="GFB03620.1"/>
    <property type="molecule type" value="Genomic_DNA"/>
</dbReference>
<feature type="domain" description="Disease resistance protein At4g27190-like leucine-rich repeats" evidence="2">
    <location>
        <begin position="91"/>
        <end position="176"/>
    </location>
</feature>
<accession>A0A699KS12</accession>
<organism evidence="3">
    <name type="scientific">Tanacetum cinerariifolium</name>
    <name type="common">Dalmatian daisy</name>
    <name type="synonym">Chrysanthemum cinerariifolium</name>
    <dbReference type="NCBI Taxonomy" id="118510"/>
    <lineage>
        <taxon>Eukaryota</taxon>
        <taxon>Viridiplantae</taxon>
        <taxon>Streptophyta</taxon>
        <taxon>Embryophyta</taxon>
        <taxon>Tracheophyta</taxon>
        <taxon>Spermatophyta</taxon>
        <taxon>Magnoliopsida</taxon>
        <taxon>eudicotyledons</taxon>
        <taxon>Gunneridae</taxon>
        <taxon>Pentapetalae</taxon>
        <taxon>asterids</taxon>
        <taxon>campanulids</taxon>
        <taxon>Asterales</taxon>
        <taxon>Asteraceae</taxon>
        <taxon>Asteroideae</taxon>
        <taxon>Anthemideae</taxon>
        <taxon>Anthemidinae</taxon>
        <taxon>Tanacetum</taxon>
    </lineage>
</organism>
<comment type="caution">
    <text evidence="3">The sequence shown here is derived from an EMBL/GenBank/DDBJ whole genome shotgun (WGS) entry which is preliminary data.</text>
</comment>
<evidence type="ECO:0000256" key="1">
    <source>
        <dbReference type="ARBA" id="ARBA00022821"/>
    </source>
</evidence>
<dbReference type="InterPro" id="IPR032675">
    <property type="entry name" value="LRR_dom_sf"/>
</dbReference>
<gene>
    <name evidence="3" type="ORF">Tci_675591</name>
</gene>
<dbReference type="PANTHER" id="PTHR33463:SF96">
    <property type="entry name" value="LEUCINE-RICH REPEAT DOMAIN, L DOMAIN-LIKE PROTEIN-RELATED"/>
    <property type="match status" value="1"/>
</dbReference>
<dbReference type="AlphaFoldDB" id="A0A699KS12"/>
<name>A0A699KS12_TANCI</name>
<dbReference type="InterPro" id="IPR057135">
    <property type="entry name" value="At4g27190-like_LRR"/>
</dbReference>
<dbReference type="PANTHER" id="PTHR33463">
    <property type="entry name" value="NB-ARC DOMAIN-CONTAINING PROTEIN-RELATED"/>
    <property type="match status" value="1"/>
</dbReference>
<evidence type="ECO:0000313" key="3">
    <source>
        <dbReference type="EMBL" id="GFB03620.1"/>
    </source>
</evidence>
<dbReference type="Gene3D" id="3.80.10.10">
    <property type="entry name" value="Ribonuclease Inhibitor"/>
    <property type="match status" value="1"/>
</dbReference>
<reference evidence="3" key="1">
    <citation type="journal article" date="2019" name="Sci. Rep.">
        <title>Draft genome of Tanacetum cinerariifolium, the natural source of mosquito coil.</title>
        <authorList>
            <person name="Yamashiro T."/>
            <person name="Shiraishi A."/>
            <person name="Satake H."/>
            <person name="Nakayama K."/>
        </authorList>
    </citation>
    <scope>NUCLEOTIDE SEQUENCE</scope>
</reference>
<feature type="non-terminal residue" evidence="3">
    <location>
        <position position="196"/>
    </location>
</feature>
<evidence type="ECO:0000259" key="2">
    <source>
        <dbReference type="Pfam" id="PF23247"/>
    </source>
</evidence>
<sequence>MMQIDVVYIPRKEVNDDISKVAFHHLHKLELGYNKAMEVAFEIMSPSSRDLAYDTQQPLILPYLEELTLYELERTSHVWKCNWNEFLIFQKPQSQSSFHNLTTITVEDCNSIKYLFSPLMAKLLSNLKKVKIMSCDAIEEVVSNRDDEDASIYSHTTTTLFPHLDTLKLKQLRDFRRIGGGGGANGISTNVHDQLK</sequence>
<proteinExistence type="predicted"/>
<dbReference type="Pfam" id="PF23247">
    <property type="entry name" value="LRR_RPS2"/>
    <property type="match status" value="1"/>
</dbReference>
<protein>
    <submittedName>
        <fullName evidence="3">NB-ARC domains-containing protein</fullName>
    </submittedName>
</protein>